<dbReference type="InterPro" id="IPR013762">
    <property type="entry name" value="Integrase-like_cat_sf"/>
</dbReference>
<dbReference type="EMBL" id="CP001275">
    <property type="protein sequence ID" value="ACM04594.1"/>
    <property type="molecule type" value="Genomic_DNA"/>
</dbReference>
<dbReference type="HOGENOM" id="CLU_027562_9_6_0"/>
<keyword evidence="2" id="KW-0229">DNA integration</keyword>
<evidence type="ECO:0000259" key="7">
    <source>
        <dbReference type="PROSITE" id="PS51900"/>
    </source>
</evidence>
<dbReference type="InterPro" id="IPR002104">
    <property type="entry name" value="Integrase_catalytic"/>
</dbReference>
<evidence type="ECO:0000256" key="3">
    <source>
        <dbReference type="ARBA" id="ARBA00023125"/>
    </source>
</evidence>
<dbReference type="STRING" id="309801.trd_1055"/>
<keyword evidence="1" id="KW-0159">Chromosome partition</keyword>
<dbReference type="Pfam" id="PF00589">
    <property type="entry name" value="Phage_integrase"/>
    <property type="match status" value="1"/>
</dbReference>
<evidence type="ECO:0000256" key="1">
    <source>
        <dbReference type="ARBA" id="ARBA00022829"/>
    </source>
</evidence>
<reference evidence="8 9" key="1">
    <citation type="journal article" date="2009" name="PLoS ONE">
        <title>Complete genome sequence of the aerobic CO-oxidizing thermophile Thermomicrobium roseum.</title>
        <authorList>
            <person name="Wu D."/>
            <person name="Raymond J."/>
            <person name="Wu M."/>
            <person name="Chatterji S."/>
            <person name="Ren Q."/>
            <person name="Graham J.E."/>
            <person name="Bryant D.A."/>
            <person name="Robb F."/>
            <person name="Colman A."/>
            <person name="Tallon L.J."/>
            <person name="Badger J.H."/>
            <person name="Madupu R."/>
            <person name="Ward N.L."/>
            <person name="Eisen J.A."/>
        </authorList>
    </citation>
    <scope>NUCLEOTIDE SEQUENCE [LARGE SCALE GENOMIC DNA]</scope>
    <source>
        <strain evidence="9">ATCC 27502 / DSM 5159 / P-2</strain>
    </source>
</reference>
<dbReference type="KEGG" id="tro:trd_1055"/>
<dbReference type="PANTHER" id="PTHR30349">
    <property type="entry name" value="PHAGE INTEGRASE-RELATED"/>
    <property type="match status" value="1"/>
</dbReference>
<evidence type="ECO:0000256" key="2">
    <source>
        <dbReference type="ARBA" id="ARBA00022908"/>
    </source>
</evidence>
<keyword evidence="9" id="KW-1185">Reference proteome</keyword>
<protein>
    <submittedName>
        <fullName evidence="8">Tyrosine recombinase xerD</fullName>
    </submittedName>
</protein>
<feature type="domain" description="Core-binding (CB)" evidence="7">
    <location>
        <begin position="16"/>
        <end position="103"/>
    </location>
</feature>
<dbReference type="SUPFAM" id="SSF56349">
    <property type="entry name" value="DNA breaking-rejoining enzymes"/>
    <property type="match status" value="1"/>
</dbReference>
<organism evidence="8 9">
    <name type="scientific">Thermomicrobium roseum (strain ATCC 27502 / DSM 5159 / P-2)</name>
    <dbReference type="NCBI Taxonomy" id="309801"/>
    <lineage>
        <taxon>Bacteria</taxon>
        <taxon>Pseudomonadati</taxon>
        <taxon>Thermomicrobiota</taxon>
        <taxon>Thermomicrobia</taxon>
        <taxon>Thermomicrobiales</taxon>
        <taxon>Thermomicrobiaceae</taxon>
        <taxon>Thermomicrobium</taxon>
    </lineage>
</organism>
<dbReference type="PROSITE" id="PS51898">
    <property type="entry name" value="TYR_RECOMBINASE"/>
    <property type="match status" value="1"/>
</dbReference>
<dbReference type="AlphaFoldDB" id="B9L0I5"/>
<dbReference type="GO" id="GO:0015074">
    <property type="term" value="P:DNA integration"/>
    <property type="evidence" value="ECO:0007669"/>
    <property type="project" value="UniProtKB-KW"/>
</dbReference>
<name>B9L0I5_THERP</name>
<dbReference type="InterPro" id="IPR011010">
    <property type="entry name" value="DNA_brk_join_enz"/>
</dbReference>
<dbReference type="Proteomes" id="UP000000447">
    <property type="component" value="Chromosome"/>
</dbReference>
<dbReference type="PANTHER" id="PTHR30349:SF81">
    <property type="entry name" value="TYROSINE RECOMBINASE XERC"/>
    <property type="match status" value="1"/>
</dbReference>
<keyword evidence="4" id="KW-0233">DNA recombination</keyword>
<evidence type="ECO:0000256" key="4">
    <source>
        <dbReference type="ARBA" id="ARBA00023172"/>
    </source>
</evidence>
<dbReference type="GO" id="GO:0003677">
    <property type="term" value="F:DNA binding"/>
    <property type="evidence" value="ECO:0007669"/>
    <property type="project" value="UniProtKB-UniRule"/>
</dbReference>
<gene>
    <name evidence="8" type="ordered locus">trd_1055</name>
</gene>
<proteinExistence type="predicted"/>
<dbReference type="InterPro" id="IPR044068">
    <property type="entry name" value="CB"/>
</dbReference>
<evidence type="ECO:0000256" key="5">
    <source>
        <dbReference type="PROSITE-ProRule" id="PRU01248"/>
    </source>
</evidence>
<sequence>MSFRVFSRFGRRVEAGPMQQAIEEFLTGVVRERGLSPNTIAAYRNDLEQFANYVAERFGLRDWSELVSEHLEAFLGYLRDRQYAETTAARKLAAIKSFCHYLVRAGLIGANPADGLPVPRVGRFAPRAIGPKEVEQLIAAASSDRTPEGLRDRAMLITLATTGLRVSELTALDVRDVDLDRGELIVRRPNGRERVVPLAREAIEALRDYLERGRPGFTTLKGEQALFLNHRGSRLTRQGFWLILKNYAAAAGLPEVTPHTLRHSFAVRALVDGWDLRDLQRVLGHVSPATTQVYRQLLERIVQSDGRLVADPGCYHEELTMGAARDRAGEL</sequence>
<dbReference type="GO" id="GO:0006310">
    <property type="term" value="P:DNA recombination"/>
    <property type="evidence" value="ECO:0007669"/>
    <property type="project" value="UniProtKB-KW"/>
</dbReference>
<dbReference type="Pfam" id="PF02899">
    <property type="entry name" value="Phage_int_SAM_1"/>
    <property type="match status" value="1"/>
</dbReference>
<evidence type="ECO:0000313" key="9">
    <source>
        <dbReference type="Proteomes" id="UP000000447"/>
    </source>
</evidence>
<dbReference type="eggNOG" id="COG4974">
    <property type="taxonomic scope" value="Bacteria"/>
</dbReference>
<dbReference type="GO" id="GO:0007059">
    <property type="term" value="P:chromosome segregation"/>
    <property type="evidence" value="ECO:0007669"/>
    <property type="project" value="UniProtKB-KW"/>
</dbReference>
<accession>B9L0I5</accession>
<feature type="domain" description="Tyr recombinase" evidence="6">
    <location>
        <begin position="124"/>
        <end position="311"/>
    </location>
</feature>
<keyword evidence="3 5" id="KW-0238">DNA-binding</keyword>
<dbReference type="InterPro" id="IPR010998">
    <property type="entry name" value="Integrase_recombinase_N"/>
</dbReference>
<evidence type="ECO:0000259" key="6">
    <source>
        <dbReference type="PROSITE" id="PS51898"/>
    </source>
</evidence>
<dbReference type="PROSITE" id="PS51900">
    <property type="entry name" value="CB"/>
    <property type="match status" value="1"/>
</dbReference>
<evidence type="ECO:0000313" key="8">
    <source>
        <dbReference type="EMBL" id="ACM04594.1"/>
    </source>
</evidence>
<dbReference type="InterPro" id="IPR050090">
    <property type="entry name" value="Tyrosine_recombinase_XerCD"/>
</dbReference>
<dbReference type="Gene3D" id="1.10.443.10">
    <property type="entry name" value="Intergrase catalytic core"/>
    <property type="match status" value="1"/>
</dbReference>
<dbReference type="InterPro" id="IPR004107">
    <property type="entry name" value="Integrase_SAM-like_N"/>
</dbReference>
<dbReference type="Gene3D" id="1.10.150.130">
    <property type="match status" value="1"/>
</dbReference>